<dbReference type="KEGG" id="ncc:104948941"/>
<dbReference type="GeneID" id="104948941"/>
<dbReference type="SUPFAM" id="SSF90257">
    <property type="entry name" value="Myosin rod fragments"/>
    <property type="match status" value="2"/>
</dbReference>
<evidence type="ECO:0000256" key="2">
    <source>
        <dbReference type="SAM" id="MobiDB-lite"/>
    </source>
</evidence>
<organism evidence="4 5">
    <name type="scientific">Notothenia coriiceps</name>
    <name type="common">black rockcod</name>
    <dbReference type="NCBI Taxonomy" id="8208"/>
    <lineage>
        <taxon>Eukaryota</taxon>
        <taxon>Metazoa</taxon>
        <taxon>Chordata</taxon>
        <taxon>Craniata</taxon>
        <taxon>Vertebrata</taxon>
        <taxon>Euteleostomi</taxon>
        <taxon>Actinopterygii</taxon>
        <taxon>Neopterygii</taxon>
        <taxon>Teleostei</taxon>
        <taxon>Neoteleostei</taxon>
        <taxon>Acanthomorphata</taxon>
        <taxon>Eupercaria</taxon>
        <taxon>Perciformes</taxon>
        <taxon>Notothenioidei</taxon>
        <taxon>Nototheniidae</taxon>
        <taxon>Notothenia</taxon>
    </lineage>
</organism>
<keyword evidence="4" id="KW-1185">Reference proteome</keyword>
<gene>
    <name evidence="5" type="primary">LOC104948941</name>
</gene>
<proteinExistence type="predicted"/>
<feature type="domain" description="Myosin tail" evidence="3">
    <location>
        <begin position="1"/>
        <end position="184"/>
    </location>
</feature>
<dbReference type="GO" id="GO:0051015">
    <property type="term" value="F:actin filament binding"/>
    <property type="evidence" value="ECO:0007669"/>
    <property type="project" value="TreeGrafter"/>
</dbReference>
<reference evidence="5" key="1">
    <citation type="submission" date="2025-08" db="UniProtKB">
        <authorList>
            <consortium name="RefSeq"/>
        </authorList>
    </citation>
    <scope>IDENTIFICATION</scope>
    <source>
        <tissue evidence="5">Muscle</tissue>
    </source>
</reference>
<dbReference type="Proteomes" id="UP000504611">
    <property type="component" value="Unplaced"/>
</dbReference>
<evidence type="ECO:0000256" key="1">
    <source>
        <dbReference type="ARBA" id="ARBA00023054"/>
    </source>
</evidence>
<dbReference type="InterPro" id="IPR002928">
    <property type="entry name" value="Myosin_tail"/>
</dbReference>
<accession>A0A6I9NE00</accession>
<feature type="non-terminal residue" evidence="5">
    <location>
        <position position="1"/>
    </location>
</feature>
<feature type="compositionally biased region" description="Basic and acidic residues" evidence="2">
    <location>
        <begin position="177"/>
        <end position="188"/>
    </location>
</feature>
<dbReference type="GO" id="GO:0000146">
    <property type="term" value="F:microfilament motor activity"/>
    <property type="evidence" value="ECO:0007669"/>
    <property type="project" value="TreeGrafter"/>
</dbReference>
<sequence>ERENLCDAEERCEGLIKSKIHLEAKVKEFSERMEEEEDINAEITVKRRKLEDECTELKRDIDDLELTIAKVEKEKYATENKVKNLVEELSSLEEKQLESTKAVKALQEVHQQTLDDLQAEEDKVNTLMKNKIKLEQQVDDLEGSLEQEKKVSADLERFRRKLEGDLKLSQETTMDLENERQQTEERLK</sequence>
<dbReference type="PANTHER" id="PTHR45615:SF27">
    <property type="entry name" value="MYOSIN HEAVY CHAIN, MUSCLE"/>
    <property type="match status" value="1"/>
</dbReference>
<dbReference type="PANTHER" id="PTHR45615">
    <property type="entry name" value="MYOSIN HEAVY CHAIN, NON-MUSCLE"/>
    <property type="match status" value="1"/>
</dbReference>
<dbReference type="AlphaFoldDB" id="A0A6I9NE00"/>
<dbReference type="Gene3D" id="1.20.5.340">
    <property type="match status" value="2"/>
</dbReference>
<keyword evidence="1" id="KW-0175">Coiled coil</keyword>
<feature type="non-terminal residue" evidence="5">
    <location>
        <position position="188"/>
    </location>
</feature>
<evidence type="ECO:0000313" key="4">
    <source>
        <dbReference type="Proteomes" id="UP000504611"/>
    </source>
</evidence>
<dbReference type="GO" id="GO:0005737">
    <property type="term" value="C:cytoplasm"/>
    <property type="evidence" value="ECO:0007669"/>
    <property type="project" value="TreeGrafter"/>
</dbReference>
<name>A0A6I9NE00_9TELE</name>
<dbReference type="GO" id="GO:0016460">
    <property type="term" value="C:myosin II complex"/>
    <property type="evidence" value="ECO:0007669"/>
    <property type="project" value="TreeGrafter"/>
</dbReference>
<evidence type="ECO:0000259" key="3">
    <source>
        <dbReference type="Pfam" id="PF01576"/>
    </source>
</evidence>
<dbReference type="Pfam" id="PF01576">
    <property type="entry name" value="Myosin_tail_1"/>
    <property type="match status" value="1"/>
</dbReference>
<evidence type="ECO:0000313" key="5">
    <source>
        <dbReference type="RefSeq" id="XP_010773483.1"/>
    </source>
</evidence>
<protein>
    <submittedName>
        <fullName evidence="5">Myosin-6-like</fullName>
    </submittedName>
</protein>
<dbReference type="GO" id="GO:0032982">
    <property type="term" value="C:myosin filament"/>
    <property type="evidence" value="ECO:0007669"/>
    <property type="project" value="TreeGrafter"/>
</dbReference>
<dbReference type="RefSeq" id="XP_010773483.1">
    <property type="nucleotide sequence ID" value="XM_010775181.1"/>
</dbReference>
<dbReference type="OrthoDB" id="312459at2759"/>
<feature type="region of interest" description="Disordered" evidence="2">
    <location>
        <begin position="166"/>
        <end position="188"/>
    </location>
</feature>